<evidence type="ECO:0000256" key="2">
    <source>
        <dbReference type="ARBA" id="ARBA00009695"/>
    </source>
</evidence>
<feature type="domain" description="RecX second three-helical" evidence="6">
    <location>
        <begin position="115"/>
        <end position="153"/>
    </location>
</feature>
<organism evidence="9 10">
    <name type="scientific">Orenia metallireducens</name>
    <dbReference type="NCBI Taxonomy" id="1413210"/>
    <lineage>
        <taxon>Bacteria</taxon>
        <taxon>Bacillati</taxon>
        <taxon>Bacillota</taxon>
        <taxon>Clostridia</taxon>
        <taxon>Halanaerobiales</taxon>
        <taxon>Halobacteroidaceae</taxon>
        <taxon>Orenia</taxon>
    </lineage>
</organism>
<dbReference type="Proteomes" id="UP000219573">
    <property type="component" value="Unassembled WGS sequence"/>
</dbReference>
<dbReference type="Pfam" id="PF02631">
    <property type="entry name" value="RecX_HTH2"/>
    <property type="match status" value="1"/>
</dbReference>
<comment type="function">
    <text evidence="5">Modulates RecA activity.</text>
</comment>
<feature type="domain" description="RecX first three-helical" evidence="8">
    <location>
        <begin position="69"/>
        <end position="106"/>
    </location>
</feature>
<evidence type="ECO:0000313" key="10">
    <source>
        <dbReference type="Proteomes" id="UP000219573"/>
    </source>
</evidence>
<accession>A0A285HXR3</accession>
<comment type="similarity">
    <text evidence="2 5">Belongs to the RecX family.</text>
</comment>
<dbReference type="EMBL" id="OBDZ01000025">
    <property type="protein sequence ID" value="SNY39586.1"/>
    <property type="molecule type" value="Genomic_DNA"/>
</dbReference>
<evidence type="ECO:0000259" key="8">
    <source>
        <dbReference type="Pfam" id="PF21982"/>
    </source>
</evidence>
<evidence type="ECO:0000259" key="7">
    <source>
        <dbReference type="Pfam" id="PF21981"/>
    </source>
</evidence>
<evidence type="ECO:0000256" key="3">
    <source>
        <dbReference type="ARBA" id="ARBA00018111"/>
    </source>
</evidence>
<dbReference type="InterPro" id="IPR053925">
    <property type="entry name" value="RecX_HTH_3rd"/>
</dbReference>
<comment type="subcellular location">
    <subcellularLocation>
        <location evidence="1 5">Cytoplasm</location>
    </subcellularLocation>
</comment>
<reference evidence="10" key="1">
    <citation type="submission" date="2017-09" db="EMBL/GenBank/DDBJ databases">
        <authorList>
            <person name="Varghese N."/>
            <person name="Submissions S."/>
        </authorList>
    </citation>
    <scope>NUCLEOTIDE SEQUENCE [LARGE SCALE GENOMIC DNA]</scope>
    <source>
        <strain evidence="10">MSL47</strain>
    </source>
</reference>
<gene>
    <name evidence="5" type="primary">recX</name>
    <name evidence="9" type="ORF">SAMN06265827_12550</name>
</gene>
<dbReference type="Pfam" id="PF21981">
    <property type="entry name" value="RecX_HTH3"/>
    <property type="match status" value="1"/>
</dbReference>
<protein>
    <recommendedName>
        <fullName evidence="3 5">Regulatory protein RecX</fullName>
    </recommendedName>
</protein>
<evidence type="ECO:0000256" key="5">
    <source>
        <dbReference type="HAMAP-Rule" id="MF_01114"/>
    </source>
</evidence>
<dbReference type="InterPro" id="IPR003783">
    <property type="entry name" value="Regulatory_RecX"/>
</dbReference>
<feature type="domain" description="RecX third three-helical" evidence="7">
    <location>
        <begin position="164"/>
        <end position="209"/>
    </location>
</feature>
<sequence length="216" mass="25749">MLRVMDFVGEITKIEAQKRNSGRCSIFVDGEFFVGIDAELIYKFKLKKGYKLTEDILEYILNQEDFIQAKKAAFNLLSYRQRSCQELKGRLADKGFDEFIIEQVIKVLERLNYIDDREFAGAWIRDRITRKYGPWVIKMQLKEKGVDERIIKEELSSEYSYDLQYQNAFKLAKKKEKRYRKYDAWEKRNKLAQSLQRKGFSFDIINEVLDDLDEEG</sequence>
<keyword evidence="10" id="KW-1185">Reference proteome</keyword>
<proteinExistence type="inferred from homology"/>
<dbReference type="InterPro" id="IPR053924">
    <property type="entry name" value="RecX_HTH_2nd"/>
</dbReference>
<evidence type="ECO:0000313" key="9">
    <source>
        <dbReference type="EMBL" id="SNY39586.1"/>
    </source>
</evidence>
<dbReference type="HAMAP" id="MF_01114">
    <property type="entry name" value="RecX"/>
    <property type="match status" value="1"/>
</dbReference>
<name>A0A285HXR3_9FIRM</name>
<dbReference type="InterPro" id="IPR036388">
    <property type="entry name" value="WH-like_DNA-bd_sf"/>
</dbReference>
<dbReference type="InterPro" id="IPR053926">
    <property type="entry name" value="RecX_HTH_1st"/>
</dbReference>
<dbReference type="PANTHER" id="PTHR33602">
    <property type="entry name" value="REGULATORY PROTEIN RECX FAMILY PROTEIN"/>
    <property type="match status" value="1"/>
</dbReference>
<evidence type="ECO:0000259" key="6">
    <source>
        <dbReference type="Pfam" id="PF02631"/>
    </source>
</evidence>
<dbReference type="Pfam" id="PF21982">
    <property type="entry name" value="RecX_HTH1"/>
    <property type="match status" value="1"/>
</dbReference>
<evidence type="ECO:0000256" key="4">
    <source>
        <dbReference type="ARBA" id="ARBA00022490"/>
    </source>
</evidence>
<keyword evidence="4 5" id="KW-0963">Cytoplasm</keyword>
<dbReference type="PANTHER" id="PTHR33602:SF1">
    <property type="entry name" value="REGULATORY PROTEIN RECX FAMILY PROTEIN"/>
    <property type="match status" value="1"/>
</dbReference>
<dbReference type="GO" id="GO:0006282">
    <property type="term" value="P:regulation of DNA repair"/>
    <property type="evidence" value="ECO:0007669"/>
    <property type="project" value="UniProtKB-UniRule"/>
</dbReference>
<dbReference type="STRING" id="1413210.U472_02260"/>
<evidence type="ECO:0000256" key="1">
    <source>
        <dbReference type="ARBA" id="ARBA00004496"/>
    </source>
</evidence>
<dbReference type="Gene3D" id="1.10.10.10">
    <property type="entry name" value="Winged helix-like DNA-binding domain superfamily/Winged helix DNA-binding domain"/>
    <property type="match status" value="3"/>
</dbReference>
<dbReference type="GO" id="GO:0005737">
    <property type="term" value="C:cytoplasm"/>
    <property type="evidence" value="ECO:0007669"/>
    <property type="project" value="UniProtKB-SubCell"/>
</dbReference>
<dbReference type="AlphaFoldDB" id="A0A285HXR3"/>